<reference evidence="1 2" key="1">
    <citation type="submission" date="2023-07" db="EMBL/GenBank/DDBJ databases">
        <title>Genomic Encyclopedia of Type Strains, Phase IV (KMG-IV): sequencing the most valuable type-strain genomes for metagenomic binning, comparative biology and taxonomic classification.</title>
        <authorList>
            <person name="Goeker M."/>
        </authorList>
    </citation>
    <scope>NUCLEOTIDE SEQUENCE [LARGE SCALE GENOMIC DNA]</scope>
    <source>
        <strain evidence="1 2">DSM 18695</strain>
    </source>
</reference>
<evidence type="ECO:0000313" key="1">
    <source>
        <dbReference type="EMBL" id="MDQ0465285.1"/>
    </source>
</evidence>
<gene>
    <name evidence="1" type="ORF">QO010_003072</name>
</gene>
<sequence length="161" mass="17644">MGLLAGACRGAGDQNCATPSTLPVPRFVSLKFAEVNARKGPGEDYDIQWVWHGKGLPVKVIAETSDWRKVQAADGSVAWVNKRLVDGRRFALRNAPTAATLRAEPRDDAKLVAWLQPHAIALLDRCEKGWCRLKASGVKGWVRQEDVWGGGPPPVCRPRPK</sequence>
<dbReference type="InterPro" id="IPR010466">
    <property type="entry name" value="DUF1058"/>
</dbReference>
<proteinExistence type="predicted"/>
<name>A0ABU0IV80_9CAUL</name>
<accession>A0ABU0IV80</accession>
<dbReference type="Gene3D" id="2.30.30.40">
    <property type="entry name" value="SH3 Domains"/>
    <property type="match status" value="1"/>
</dbReference>
<dbReference type="Proteomes" id="UP001228905">
    <property type="component" value="Unassembled WGS sequence"/>
</dbReference>
<organism evidence="1 2">
    <name type="scientific">Caulobacter ginsengisoli</name>
    <dbReference type="NCBI Taxonomy" id="400775"/>
    <lineage>
        <taxon>Bacteria</taxon>
        <taxon>Pseudomonadati</taxon>
        <taxon>Pseudomonadota</taxon>
        <taxon>Alphaproteobacteria</taxon>
        <taxon>Caulobacterales</taxon>
        <taxon>Caulobacteraceae</taxon>
        <taxon>Caulobacter</taxon>
    </lineage>
</organism>
<protein>
    <submittedName>
        <fullName evidence="1">SH3-like domain-containing protein</fullName>
    </submittedName>
</protein>
<keyword evidence="2" id="KW-1185">Reference proteome</keyword>
<evidence type="ECO:0000313" key="2">
    <source>
        <dbReference type="Proteomes" id="UP001228905"/>
    </source>
</evidence>
<comment type="caution">
    <text evidence="1">The sequence shown here is derived from an EMBL/GenBank/DDBJ whole genome shotgun (WGS) entry which is preliminary data.</text>
</comment>
<dbReference type="RefSeq" id="WP_307350504.1">
    <property type="nucleotide sequence ID" value="NZ_JAUSVS010000006.1"/>
</dbReference>
<dbReference type="EMBL" id="JAUSVS010000006">
    <property type="protein sequence ID" value="MDQ0465285.1"/>
    <property type="molecule type" value="Genomic_DNA"/>
</dbReference>
<dbReference type="Pfam" id="PF06347">
    <property type="entry name" value="SH3_4"/>
    <property type="match status" value="2"/>
</dbReference>